<dbReference type="InterPro" id="IPR003892">
    <property type="entry name" value="CUE"/>
</dbReference>
<feature type="compositionally biased region" description="Low complexity" evidence="16">
    <location>
        <begin position="120"/>
        <end position="134"/>
    </location>
</feature>
<evidence type="ECO:0000256" key="2">
    <source>
        <dbReference type="ARBA" id="ARBA00004496"/>
    </source>
</evidence>
<proteinExistence type="inferred from homology"/>
<feature type="compositionally biased region" description="Pro residues" evidence="16">
    <location>
        <begin position="259"/>
        <end position="270"/>
    </location>
</feature>
<dbReference type="Proteomes" id="UP001227192">
    <property type="component" value="Unassembled WGS sequence"/>
</dbReference>
<keyword evidence="8" id="KW-0597">Phosphoprotein</keyword>
<feature type="domain" description="CUE" evidence="17">
    <location>
        <begin position="56"/>
        <end position="99"/>
    </location>
</feature>
<organism evidence="18 19">
    <name type="scientific">Penicillium thymicola</name>
    <dbReference type="NCBI Taxonomy" id="293382"/>
    <lineage>
        <taxon>Eukaryota</taxon>
        <taxon>Fungi</taxon>
        <taxon>Dikarya</taxon>
        <taxon>Ascomycota</taxon>
        <taxon>Pezizomycotina</taxon>
        <taxon>Eurotiomycetes</taxon>
        <taxon>Eurotiomycetidae</taxon>
        <taxon>Eurotiales</taxon>
        <taxon>Aspergillaceae</taxon>
        <taxon>Penicillium</taxon>
    </lineage>
</organism>
<gene>
    <name evidence="18" type="ORF">VN97_g5473</name>
</gene>
<dbReference type="Pfam" id="PF02845">
    <property type="entry name" value="CUE"/>
    <property type="match status" value="1"/>
</dbReference>
<keyword evidence="12" id="KW-0779">Telomere</keyword>
<evidence type="ECO:0000259" key="17">
    <source>
        <dbReference type="PROSITE" id="PS51140"/>
    </source>
</evidence>
<protein>
    <recommendedName>
        <fullName evidence="5">RNA polymerase II degradation factor 1</fullName>
    </recommendedName>
</protein>
<keyword evidence="14" id="KW-0234">DNA repair</keyword>
<dbReference type="GO" id="GO:0000781">
    <property type="term" value="C:chromosome, telomeric region"/>
    <property type="evidence" value="ECO:0007669"/>
    <property type="project" value="UniProtKB-SubCell"/>
</dbReference>
<feature type="compositionally biased region" description="Basic and acidic residues" evidence="16">
    <location>
        <begin position="104"/>
        <end position="119"/>
    </location>
</feature>
<evidence type="ECO:0000256" key="12">
    <source>
        <dbReference type="ARBA" id="ARBA00022895"/>
    </source>
</evidence>
<reference evidence="18" key="2">
    <citation type="journal article" date="2016" name="Fungal Biol.">
        <title>Ochratoxin A production by Penicillium thymicola.</title>
        <authorList>
            <person name="Nguyen H.D.T."/>
            <person name="McMullin D.R."/>
            <person name="Ponomareva E."/>
            <person name="Riley R."/>
            <person name="Pomraning K.R."/>
            <person name="Baker S.E."/>
            <person name="Seifert K.A."/>
        </authorList>
    </citation>
    <scope>NUCLEOTIDE SEQUENCE</scope>
    <source>
        <strain evidence="18">DAOM 180753</strain>
    </source>
</reference>
<keyword evidence="6" id="KW-0158">Chromosome</keyword>
<evidence type="ECO:0000256" key="14">
    <source>
        <dbReference type="ARBA" id="ARBA00023204"/>
    </source>
</evidence>
<dbReference type="GO" id="GO:0005737">
    <property type="term" value="C:cytoplasm"/>
    <property type="evidence" value="ECO:0007669"/>
    <property type="project" value="UniProtKB-SubCell"/>
</dbReference>
<evidence type="ECO:0000256" key="15">
    <source>
        <dbReference type="ARBA" id="ARBA00023242"/>
    </source>
</evidence>
<comment type="subcellular location">
    <subcellularLocation>
        <location evidence="3">Chromosome</location>
        <location evidence="3">Telomere</location>
    </subcellularLocation>
    <subcellularLocation>
        <location evidence="2">Cytoplasm</location>
    </subcellularLocation>
    <subcellularLocation>
        <location evidence="1">Nucleus</location>
    </subcellularLocation>
</comment>
<comment type="caution">
    <text evidence="18">The sequence shown here is derived from an EMBL/GenBank/DDBJ whole genome shotgun (WGS) entry which is preliminary data.</text>
</comment>
<dbReference type="InterPro" id="IPR041803">
    <property type="entry name" value="DEF1_CUE"/>
</dbReference>
<dbReference type="CDD" id="cd14368">
    <property type="entry name" value="CUE_DEF1_like"/>
    <property type="match status" value="1"/>
</dbReference>
<dbReference type="GO" id="GO:0005634">
    <property type="term" value="C:nucleus"/>
    <property type="evidence" value="ECO:0007669"/>
    <property type="project" value="UniProtKB-SubCell"/>
</dbReference>
<name>A0AAI9TIT9_PENTH</name>
<feature type="non-terminal residue" evidence="18">
    <location>
        <position position="286"/>
    </location>
</feature>
<feature type="region of interest" description="Disordered" evidence="16">
    <location>
        <begin position="1"/>
        <end position="61"/>
    </location>
</feature>
<feature type="compositionally biased region" description="Basic and acidic residues" evidence="16">
    <location>
        <begin position="139"/>
        <end position="153"/>
    </location>
</feature>
<evidence type="ECO:0000256" key="9">
    <source>
        <dbReference type="ARBA" id="ARBA00022763"/>
    </source>
</evidence>
<dbReference type="PANTHER" id="PTHR16308:SF13">
    <property type="entry name" value="PROTEIN LINGERER"/>
    <property type="match status" value="1"/>
</dbReference>
<feature type="compositionally biased region" description="Gly residues" evidence="16">
    <location>
        <begin position="19"/>
        <end position="32"/>
    </location>
</feature>
<keyword evidence="7" id="KW-0963">Cytoplasm</keyword>
<evidence type="ECO:0000256" key="5">
    <source>
        <dbReference type="ARBA" id="ARBA00020536"/>
    </source>
</evidence>
<dbReference type="GO" id="GO:0003677">
    <property type="term" value="F:DNA binding"/>
    <property type="evidence" value="ECO:0007669"/>
    <property type="project" value="UniProtKB-KW"/>
</dbReference>
<keyword evidence="11" id="KW-0832">Ubl conjugation</keyword>
<dbReference type="GO" id="GO:0043130">
    <property type="term" value="F:ubiquitin binding"/>
    <property type="evidence" value="ECO:0007669"/>
    <property type="project" value="InterPro"/>
</dbReference>
<dbReference type="EMBL" id="LACB01000141">
    <property type="protein sequence ID" value="KAJ9487836.1"/>
    <property type="molecule type" value="Genomic_DNA"/>
</dbReference>
<sequence>MSDIQNRSSASRGRVSARGGRGGFSSRGGRGGNRSANDNSDISSFEEGEIGQMKKKYSDTLPTLKEMFPDWKDEDLVFALEDSNGELLEAIERISEGNVSQWGEVKKKTTDRTRPKPKEAPSASTETTAASARGSRGRGGIEGRGRVRADRGRGGRGGRAGAATNGTRAVSTAVETPAPTAIPAVTSEWAAPKAEETVAEPSAEGEWESTEAKSSVIPEGTKKGWASLFAKPPAPPVQKKPQAAPSVPALEKPAEPVAEPSPPAPAPEPVTAPAASQKTPIAKPTH</sequence>
<dbReference type="InterPro" id="IPR051833">
    <property type="entry name" value="TC-DDR_regulator"/>
</dbReference>
<evidence type="ECO:0000256" key="3">
    <source>
        <dbReference type="ARBA" id="ARBA00004574"/>
    </source>
</evidence>
<evidence type="ECO:0000256" key="7">
    <source>
        <dbReference type="ARBA" id="ARBA00022490"/>
    </source>
</evidence>
<reference evidence="18" key="1">
    <citation type="submission" date="2015-06" db="EMBL/GenBank/DDBJ databases">
        <authorList>
            <person name="Nguyen H."/>
        </authorList>
    </citation>
    <scope>NUCLEOTIDE SEQUENCE</scope>
    <source>
        <strain evidence="18">DAOM 180753</strain>
    </source>
</reference>
<keyword evidence="9" id="KW-0227">DNA damage</keyword>
<keyword evidence="19" id="KW-1185">Reference proteome</keyword>
<dbReference type="GO" id="GO:0006281">
    <property type="term" value="P:DNA repair"/>
    <property type="evidence" value="ECO:0007669"/>
    <property type="project" value="UniProtKB-KW"/>
</dbReference>
<evidence type="ECO:0000256" key="6">
    <source>
        <dbReference type="ARBA" id="ARBA00022454"/>
    </source>
</evidence>
<dbReference type="PROSITE" id="PS51140">
    <property type="entry name" value="CUE"/>
    <property type="match status" value="1"/>
</dbReference>
<evidence type="ECO:0000256" key="10">
    <source>
        <dbReference type="ARBA" id="ARBA00022786"/>
    </source>
</evidence>
<accession>A0AAI9TIT9</accession>
<feature type="region of interest" description="Disordered" evidence="16">
    <location>
        <begin position="93"/>
        <end position="286"/>
    </location>
</feature>
<keyword evidence="13" id="KW-0238">DNA-binding</keyword>
<keyword evidence="15" id="KW-0539">Nucleus</keyword>
<comment type="similarity">
    <text evidence="4">Belongs to the DEF1 family.</text>
</comment>
<evidence type="ECO:0000256" key="4">
    <source>
        <dbReference type="ARBA" id="ARBA00005491"/>
    </source>
</evidence>
<evidence type="ECO:0000313" key="19">
    <source>
        <dbReference type="Proteomes" id="UP001227192"/>
    </source>
</evidence>
<dbReference type="PANTHER" id="PTHR16308">
    <property type="entry name" value="UBIQUITIN ASSOCIATED PROTEIN 2-LIKE/LINGERER"/>
    <property type="match status" value="1"/>
</dbReference>
<feature type="compositionally biased region" description="Low complexity" evidence="16">
    <location>
        <begin position="1"/>
        <end position="18"/>
    </location>
</feature>
<evidence type="ECO:0000256" key="13">
    <source>
        <dbReference type="ARBA" id="ARBA00023125"/>
    </source>
</evidence>
<evidence type="ECO:0000256" key="16">
    <source>
        <dbReference type="SAM" id="MobiDB-lite"/>
    </source>
</evidence>
<keyword evidence="10" id="KW-0833">Ubl conjugation pathway</keyword>
<evidence type="ECO:0000256" key="8">
    <source>
        <dbReference type="ARBA" id="ARBA00022553"/>
    </source>
</evidence>
<evidence type="ECO:0000313" key="18">
    <source>
        <dbReference type="EMBL" id="KAJ9487836.1"/>
    </source>
</evidence>
<evidence type="ECO:0000256" key="1">
    <source>
        <dbReference type="ARBA" id="ARBA00004123"/>
    </source>
</evidence>
<evidence type="ECO:0000256" key="11">
    <source>
        <dbReference type="ARBA" id="ARBA00022843"/>
    </source>
</evidence>
<dbReference type="AlphaFoldDB" id="A0AAI9TIT9"/>